<dbReference type="STRING" id="29655.A0A0K9PLZ8"/>
<organism evidence="3 4">
    <name type="scientific">Zostera marina</name>
    <name type="common">Eelgrass</name>
    <dbReference type="NCBI Taxonomy" id="29655"/>
    <lineage>
        <taxon>Eukaryota</taxon>
        <taxon>Viridiplantae</taxon>
        <taxon>Streptophyta</taxon>
        <taxon>Embryophyta</taxon>
        <taxon>Tracheophyta</taxon>
        <taxon>Spermatophyta</taxon>
        <taxon>Magnoliopsida</taxon>
        <taxon>Liliopsida</taxon>
        <taxon>Zosteraceae</taxon>
        <taxon>Zostera</taxon>
    </lineage>
</organism>
<feature type="domain" description="VQ" evidence="2">
    <location>
        <begin position="158"/>
        <end position="185"/>
    </location>
</feature>
<evidence type="ECO:0000313" key="3">
    <source>
        <dbReference type="EMBL" id="KMZ69989.1"/>
    </source>
</evidence>
<feature type="compositionally biased region" description="Polar residues" evidence="1">
    <location>
        <begin position="80"/>
        <end position="102"/>
    </location>
</feature>
<keyword evidence="4" id="KW-1185">Reference proteome</keyword>
<feature type="compositionally biased region" description="Low complexity" evidence="1">
    <location>
        <begin position="1"/>
        <end position="14"/>
    </location>
</feature>
<feature type="region of interest" description="Disordered" evidence="1">
    <location>
        <begin position="248"/>
        <end position="275"/>
    </location>
</feature>
<proteinExistence type="predicted"/>
<comment type="caution">
    <text evidence="3">The sequence shown here is derived from an EMBL/GenBank/DDBJ whole genome shotgun (WGS) entry which is preliminary data.</text>
</comment>
<dbReference type="EMBL" id="LFYR01000733">
    <property type="protein sequence ID" value="KMZ69989.1"/>
    <property type="molecule type" value="Genomic_DNA"/>
</dbReference>
<dbReference type="InterPro" id="IPR008889">
    <property type="entry name" value="VQ"/>
</dbReference>
<protein>
    <recommendedName>
        <fullName evidence="2">VQ domain-containing protein</fullName>
    </recommendedName>
</protein>
<dbReference type="Proteomes" id="UP000036987">
    <property type="component" value="Unassembled WGS sequence"/>
</dbReference>
<dbReference type="OrthoDB" id="780193at2759"/>
<feature type="compositionally biased region" description="Basic residues" evidence="1">
    <location>
        <begin position="148"/>
        <end position="157"/>
    </location>
</feature>
<dbReference type="Pfam" id="PF05678">
    <property type="entry name" value="VQ"/>
    <property type="match status" value="1"/>
</dbReference>
<dbReference type="AlphaFoldDB" id="A0A0K9PLZ8"/>
<dbReference type="PANTHER" id="PTHR33179">
    <property type="entry name" value="VQ MOTIF-CONTAINING PROTEIN"/>
    <property type="match status" value="1"/>
</dbReference>
<evidence type="ECO:0000313" key="4">
    <source>
        <dbReference type="Proteomes" id="UP000036987"/>
    </source>
</evidence>
<dbReference type="InterPro" id="IPR039609">
    <property type="entry name" value="VQ_15/22"/>
</dbReference>
<evidence type="ECO:0000256" key="1">
    <source>
        <dbReference type="SAM" id="MobiDB-lite"/>
    </source>
</evidence>
<reference evidence="4" key="1">
    <citation type="journal article" date="2016" name="Nature">
        <title>The genome of the seagrass Zostera marina reveals angiosperm adaptation to the sea.</title>
        <authorList>
            <person name="Olsen J.L."/>
            <person name="Rouze P."/>
            <person name="Verhelst B."/>
            <person name="Lin Y.-C."/>
            <person name="Bayer T."/>
            <person name="Collen J."/>
            <person name="Dattolo E."/>
            <person name="De Paoli E."/>
            <person name="Dittami S."/>
            <person name="Maumus F."/>
            <person name="Michel G."/>
            <person name="Kersting A."/>
            <person name="Lauritano C."/>
            <person name="Lohaus R."/>
            <person name="Toepel M."/>
            <person name="Tonon T."/>
            <person name="Vanneste K."/>
            <person name="Amirebrahimi M."/>
            <person name="Brakel J."/>
            <person name="Bostroem C."/>
            <person name="Chovatia M."/>
            <person name="Grimwood J."/>
            <person name="Jenkins J.W."/>
            <person name="Jueterbock A."/>
            <person name="Mraz A."/>
            <person name="Stam W.T."/>
            <person name="Tice H."/>
            <person name="Bornberg-Bauer E."/>
            <person name="Green P.J."/>
            <person name="Pearson G.A."/>
            <person name="Procaccini G."/>
            <person name="Duarte C.M."/>
            <person name="Schmutz J."/>
            <person name="Reusch T.B.H."/>
            <person name="Van de Peer Y."/>
        </authorList>
    </citation>
    <scope>NUCLEOTIDE SEQUENCE [LARGE SCALE GENOMIC DNA]</scope>
    <source>
        <strain evidence="4">cv. Finnish</strain>
    </source>
</reference>
<evidence type="ECO:0000259" key="2">
    <source>
        <dbReference type="Pfam" id="PF05678"/>
    </source>
</evidence>
<name>A0A0K9PLZ8_ZOSMR</name>
<feature type="region of interest" description="Disordered" evidence="1">
    <location>
        <begin position="65"/>
        <end position="162"/>
    </location>
</feature>
<gene>
    <name evidence="3" type="ORF">ZOSMA_201G00200</name>
</gene>
<accession>A0A0K9PLZ8</accession>
<feature type="region of interest" description="Disordered" evidence="1">
    <location>
        <begin position="1"/>
        <end position="26"/>
    </location>
</feature>
<sequence>MDSGNSGSMQSSSGGDEEFDSRCSETPSFAAFFNNSSTSNIARISHQGQNPPTSTMPAFFDNFSSRFDAFSRPPQPPPQTNSNDPFFNLESMTWMTNTSTPHHCTDAPGSAPTSSFASTGRPDASQRLNPRAPFDQTVGGGSVVTPRGSKKRPRASRRAPTTVLTTDTSNFRQMVQEFTGIPSPPLSSPVFPRSRFDLFNNANVLRQSPGSKSLLRPYAQKLPMTMEDRILNPFVANINSSTAAATPTAAATSSNAPFDPSMTTTSTRPTSSSTTTPTVVAFGGGGDGSCSSGGANQNFTSNYQLPSDLGKLLESNPMFTFQSFLQTSNPLSRNNFTKLPLQSMSGHNQYPSSIQGETTCSVSHGFSNIFTSSPTADDMTLRADGVASAGDDLLGWEEEHHGRSLTGINGSETTGHDFVASQDHHEQQFDTDVGKVGW</sequence>
<dbReference type="PANTHER" id="PTHR33179:SF4">
    <property type="entry name" value="VQ MOTIF-CONTAINING PROTEIN"/>
    <property type="match status" value="1"/>
</dbReference>